<feature type="compositionally biased region" description="Polar residues" evidence="1">
    <location>
        <begin position="1"/>
        <end position="11"/>
    </location>
</feature>
<proteinExistence type="predicted"/>
<comment type="caution">
    <text evidence="2">The sequence shown here is derived from an EMBL/GenBank/DDBJ whole genome shotgun (WGS) entry which is preliminary data.</text>
</comment>
<evidence type="ECO:0000313" key="3">
    <source>
        <dbReference type="Proteomes" id="UP001341840"/>
    </source>
</evidence>
<organism evidence="2 3">
    <name type="scientific">Stylosanthes scabra</name>
    <dbReference type="NCBI Taxonomy" id="79078"/>
    <lineage>
        <taxon>Eukaryota</taxon>
        <taxon>Viridiplantae</taxon>
        <taxon>Streptophyta</taxon>
        <taxon>Embryophyta</taxon>
        <taxon>Tracheophyta</taxon>
        <taxon>Spermatophyta</taxon>
        <taxon>Magnoliopsida</taxon>
        <taxon>eudicotyledons</taxon>
        <taxon>Gunneridae</taxon>
        <taxon>Pentapetalae</taxon>
        <taxon>rosids</taxon>
        <taxon>fabids</taxon>
        <taxon>Fabales</taxon>
        <taxon>Fabaceae</taxon>
        <taxon>Papilionoideae</taxon>
        <taxon>50 kb inversion clade</taxon>
        <taxon>dalbergioids sensu lato</taxon>
        <taxon>Dalbergieae</taxon>
        <taxon>Pterocarpus clade</taxon>
        <taxon>Stylosanthes</taxon>
    </lineage>
</organism>
<sequence length="125" mass="14022">MRATQDFSTPRQPWPRLGVAPGLSLTTHRRGSPRICVGSQQLTHLGSKLTTQDPHLNQSCVTQSFTRPTHRRGKLTQVTFEAHVWKSSNVTPSLLAHSRATHMRRTASICVQGKLNFQVLQDSRI</sequence>
<feature type="region of interest" description="Disordered" evidence="1">
    <location>
        <begin position="1"/>
        <end position="21"/>
    </location>
</feature>
<dbReference type="EMBL" id="JASCZI010123531">
    <property type="protein sequence ID" value="MED6165456.1"/>
    <property type="molecule type" value="Genomic_DNA"/>
</dbReference>
<evidence type="ECO:0000256" key="1">
    <source>
        <dbReference type="SAM" id="MobiDB-lite"/>
    </source>
</evidence>
<name>A0ABU6UWE3_9FABA</name>
<dbReference type="Proteomes" id="UP001341840">
    <property type="component" value="Unassembled WGS sequence"/>
</dbReference>
<protein>
    <submittedName>
        <fullName evidence="2">Uncharacterized protein</fullName>
    </submittedName>
</protein>
<reference evidence="2 3" key="1">
    <citation type="journal article" date="2023" name="Plants (Basel)">
        <title>Bridging the Gap: Combining Genomics and Transcriptomics Approaches to Understand Stylosanthes scabra, an Orphan Legume from the Brazilian Caatinga.</title>
        <authorList>
            <person name="Ferreira-Neto J.R.C."/>
            <person name="da Silva M.D."/>
            <person name="Binneck E."/>
            <person name="de Melo N.F."/>
            <person name="da Silva R.H."/>
            <person name="de Melo A.L.T.M."/>
            <person name="Pandolfi V."/>
            <person name="Bustamante F.O."/>
            <person name="Brasileiro-Vidal A.C."/>
            <person name="Benko-Iseppon A.M."/>
        </authorList>
    </citation>
    <scope>NUCLEOTIDE SEQUENCE [LARGE SCALE GENOMIC DNA]</scope>
    <source>
        <tissue evidence="2">Leaves</tissue>
    </source>
</reference>
<gene>
    <name evidence="2" type="ORF">PIB30_099721</name>
</gene>
<accession>A0ABU6UWE3</accession>
<keyword evidence="3" id="KW-1185">Reference proteome</keyword>
<evidence type="ECO:0000313" key="2">
    <source>
        <dbReference type="EMBL" id="MED6165456.1"/>
    </source>
</evidence>